<keyword evidence="3" id="KW-0997">Cell inner membrane</keyword>
<name>A0A2S5R9Z1_9PROT</name>
<keyword evidence="7 10" id="KW-0472">Membrane</keyword>
<evidence type="ECO:0000256" key="5">
    <source>
        <dbReference type="ARBA" id="ARBA00022692"/>
    </source>
</evidence>
<keyword evidence="6 10" id="KW-1133">Transmembrane helix</keyword>
<keyword evidence="2" id="KW-1003">Cell membrane</keyword>
<dbReference type="AlphaFoldDB" id="A0A2S5R9Z1"/>
<dbReference type="Pfam" id="PF08478">
    <property type="entry name" value="POTRA_1"/>
    <property type="match status" value="1"/>
</dbReference>
<gene>
    <name evidence="12" type="ORF">HCUR_00547</name>
</gene>
<dbReference type="InterPro" id="IPR034746">
    <property type="entry name" value="POTRA"/>
</dbReference>
<proteinExistence type="predicted"/>
<sequence length="272" mass="31516">MACFKKTYCLFKCYVFQYYQWLPFALKTTLFFVIGMGSVLYTVYFPSSLHRLLCCVGFSVQEIFVEGRKRTDLSGIKRALNLIPQKSLFSLDLPKILNTIERMPWVRSAVIERILPNRVYIRLCEKDPIAVWIGPEQKQYLIDKEGTIIVALNPKDTVKWNKLLKIMGANAPSNVLDLQRALSLLHIKTIHRAVFLRSGRWDVYVDHTLCVKLPEGEVTFGLQRFLALRHKIPKNVKVIDLRSGDSVLMEFDKNGPLPNKEQRDKKEKNEEV</sequence>
<evidence type="ECO:0000256" key="6">
    <source>
        <dbReference type="ARBA" id="ARBA00022989"/>
    </source>
</evidence>
<accession>A0A2S5R9Z1</accession>
<dbReference type="PANTHER" id="PTHR35851:SF1">
    <property type="entry name" value="CELL DIVISION PROTEIN FTSQ"/>
    <property type="match status" value="1"/>
</dbReference>
<protein>
    <submittedName>
        <fullName evidence="12">Cell division protein FtsQ</fullName>
    </submittedName>
</protein>
<feature type="transmembrane region" description="Helical" evidence="10">
    <location>
        <begin position="21"/>
        <end position="44"/>
    </location>
</feature>
<feature type="region of interest" description="Disordered" evidence="9">
    <location>
        <begin position="252"/>
        <end position="272"/>
    </location>
</feature>
<evidence type="ECO:0000256" key="9">
    <source>
        <dbReference type="SAM" id="MobiDB-lite"/>
    </source>
</evidence>
<dbReference type="InterPro" id="IPR026579">
    <property type="entry name" value="FtsQ"/>
</dbReference>
<evidence type="ECO:0000256" key="7">
    <source>
        <dbReference type="ARBA" id="ARBA00023136"/>
    </source>
</evidence>
<evidence type="ECO:0000256" key="8">
    <source>
        <dbReference type="ARBA" id="ARBA00023306"/>
    </source>
</evidence>
<keyword evidence="5 10" id="KW-0812">Transmembrane</keyword>
<dbReference type="EMBL" id="PHHC01000079">
    <property type="protein sequence ID" value="PPE04012.1"/>
    <property type="molecule type" value="Genomic_DNA"/>
</dbReference>
<feature type="domain" description="POTRA" evidence="11">
    <location>
        <begin position="58"/>
        <end position="126"/>
    </location>
</feature>
<comment type="subcellular location">
    <subcellularLocation>
        <location evidence="1">Membrane</location>
    </subcellularLocation>
</comment>
<evidence type="ECO:0000256" key="4">
    <source>
        <dbReference type="ARBA" id="ARBA00022618"/>
    </source>
</evidence>
<evidence type="ECO:0000313" key="13">
    <source>
        <dbReference type="Proteomes" id="UP000239425"/>
    </source>
</evidence>
<reference evidence="12 13" key="1">
    <citation type="submission" date="2017-11" db="EMBL/GenBank/DDBJ databases">
        <title>Comparative genomic analysis of Holospora spp., intranuclear symbionts of paramecia.</title>
        <authorList>
            <person name="Garushyants S.K."/>
            <person name="Beliavskaya A."/>
            <person name="Malko D.B."/>
            <person name="Logacheva M.D."/>
            <person name="Rautian M.S."/>
            <person name="Gelfand M.S."/>
        </authorList>
    </citation>
    <scope>NUCLEOTIDE SEQUENCE [LARGE SCALE GENOMIC DNA]</scope>
    <source>
        <strain evidence="13">02AZ16</strain>
    </source>
</reference>
<dbReference type="PROSITE" id="PS51779">
    <property type="entry name" value="POTRA"/>
    <property type="match status" value="1"/>
</dbReference>
<evidence type="ECO:0000256" key="10">
    <source>
        <dbReference type="SAM" id="Phobius"/>
    </source>
</evidence>
<dbReference type="Pfam" id="PF03799">
    <property type="entry name" value="FtsQ_DivIB_C"/>
    <property type="match status" value="1"/>
</dbReference>
<evidence type="ECO:0000256" key="2">
    <source>
        <dbReference type="ARBA" id="ARBA00022475"/>
    </source>
</evidence>
<feature type="compositionally biased region" description="Basic and acidic residues" evidence="9">
    <location>
        <begin position="260"/>
        <end position="272"/>
    </location>
</feature>
<keyword evidence="13" id="KW-1185">Reference proteome</keyword>
<keyword evidence="8" id="KW-0131">Cell cycle</keyword>
<dbReference type="Gene3D" id="3.10.20.310">
    <property type="entry name" value="membrane protein fhac"/>
    <property type="match status" value="1"/>
</dbReference>
<organism evidence="12 13">
    <name type="scientific">Holospora curviuscula</name>
    <dbReference type="NCBI Taxonomy" id="1082868"/>
    <lineage>
        <taxon>Bacteria</taxon>
        <taxon>Pseudomonadati</taxon>
        <taxon>Pseudomonadota</taxon>
        <taxon>Alphaproteobacteria</taxon>
        <taxon>Holosporales</taxon>
        <taxon>Holosporaceae</taxon>
        <taxon>Holospora</taxon>
    </lineage>
</organism>
<dbReference type="PANTHER" id="PTHR35851">
    <property type="entry name" value="CELL DIVISION PROTEIN FTSQ"/>
    <property type="match status" value="1"/>
</dbReference>
<dbReference type="Proteomes" id="UP000239425">
    <property type="component" value="Unassembled WGS sequence"/>
</dbReference>
<evidence type="ECO:0000256" key="3">
    <source>
        <dbReference type="ARBA" id="ARBA00022519"/>
    </source>
</evidence>
<dbReference type="GO" id="GO:0016020">
    <property type="term" value="C:membrane"/>
    <property type="evidence" value="ECO:0007669"/>
    <property type="project" value="UniProtKB-SubCell"/>
</dbReference>
<dbReference type="GO" id="GO:0090529">
    <property type="term" value="P:cell septum assembly"/>
    <property type="evidence" value="ECO:0007669"/>
    <property type="project" value="InterPro"/>
</dbReference>
<comment type="caution">
    <text evidence="12">The sequence shown here is derived from an EMBL/GenBank/DDBJ whole genome shotgun (WGS) entry which is preliminary data.</text>
</comment>
<dbReference type="InterPro" id="IPR005548">
    <property type="entry name" value="Cell_div_FtsQ/DivIB_C"/>
</dbReference>
<evidence type="ECO:0000256" key="1">
    <source>
        <dbReference type="ARBA" id="ARBA00004370"/>
    </source>
</evidence>
<keyword evidence="4 12" id="KW-0132">Cell division</keyword>
<evidence type="ECO:0000313" key="12">
    <source>
        <dbReference type="EMBL" id="PPE04012.1"/>
    </source>
</evidence>
<evidence type="ECO:0000259" key="11">
    <source>
        <dbReference type="PROSITE" id="PS51779"/>
    </source>
</evidence>
<dbReference type="InterPro" id="IPR013685">
    <property type="entry name" value="POTRA_FtsQ_type"/>
</dbReference>